<sequence>MDSKIKEMLEKQLQLLSERSEEAILEELPNLTRAMIETATLLSGVRSQESPLDAVSSAVKACIRSHQNSDRASTELKGIPTNQLVEELVDRDGVEKIVLPPYQKSKFEAEGPAVVLMVTD</sequence>
<dbReference type="AlphaFoldDB" id="A0A4R1QRH2"/>
<dbReference type="NCBIfam" id="NF033495">
    <property type="entry name" value="phage_BC1881"/>
    <property type="match status" value="1"/>
</dbReference>
<comment type="caution">
    <text evidence="1">The sequence shown here is derived from an EMBL/GenBank/DDBJ whole genome shotgun (WGS) entry which is preliminary data.</text>
</comment>
<protein>
    <submittedName>
        <fullName evidence="1">Uncharacterized protein</fullName>
    </submittedName>
</protein>
<accession>A0A4R1QRH2</accession>
<dbReference type="InterPro" id="IPR047901">
    <property type="entry name" value="BC1881-like"/>
</dbReference>
<evidence type="ECO:0000313" key="1">
    <source>
        <dbReference type="EMBL" id="TCL56408.1"/>
    </source>
</evidence>
<dbReference type="Proteomes" id="UP000295184">
    <property type="component" value="Unassembled WGS sequence"/>
</dbReference>
<dbReference type="RefSeq" id="WP_058965608.1">
    <property type="nucleotide sequence ID" value="NZ_CABKVM010000018.1"/>
</dbReference>
<reference evidence="1 2" key="1">
    <citation type="submission" date="2019-03" db="EMBL/GenBank/DDBJ databases">
        <title>Genomic Encyclopedia of Type Strains, Phase IV (KMG-IV): sequencing the most valuable type-strain genomes for metagenomic binning, comparative biology and taxonomic classification.</title>
        <authorList>
            <person name="Goeker M."/>
        </authorList>
    </citation>
    <scope>NUCLEOTIDE SEQUENCE [LARGE SCALE GENOMIC DNA]</scope>
    <source>
        <strain evidence="1 2">DSM 100451</strain>
    </source>
</reference>
<organism evidence="1 2">
    <name type="scientific">Allofournierella massiliensis</name>
    <dbReference type="NCBI Taxonomy" id="1650663"/>
    <lineage>
        <taxon>Bacteria</taxon>
        <taxon>Bacillati</taxon>
        <taxon>Bacillota</taxon>
        <taxon>Clostridia</taxon>
        <taxon>Eubacteriales</taxon>
        <taxon>Oscillospiraceae</taxon>
        <taxon>Allofournierella</taxon>
    </lineage>
</organism>
<proteinExistence type="predicted"/>
<name>A0A4R1QRH2_9FIRM</name>
<gene>
    <name evidence="1" type="ORF">EDD77_11374</name>
</gene>
<dbReference type="STRING" id="1650663.GCA_001486665_02593"/>
<dbReference type="EMBL" id="SLUM01000013">
    <property type="protein sequence ID" value="TCL56408.1"/>
    <property type="molecule type" value="Genomic_DNA"/>
</dbReference>
<evidence type="ECO:0000313" key="2">
    <source>
        <dbReference type="Proteomes" id="UP000295184"/>
    </source>
</evidence>